<feature type="region of interest" description="Disordered" evidence="1">
    <location>
        <begin position="488"/>
        <end position="511"/>
    </location>
</feature>
<sequence>MEIPHTAIGGALAGAQRAFERPTLTLLHKQSAPLVVAVFASAFQGRQSIGVEQLHLEVSDLLAQLKAAGTPDVPDDPARVLCARWVRERWLIKNVNDADEEEYQLTSHAQEALDFVARAGGARSLVSESRIRALLDAVDHFAQDANPDREARIASLDEQIARLTAERDRLARGGEIEPVPDARMEEQHDHLLLLMRELPTDFTRVAESIKELQRTIIQQLREDDRPTGEILEEYLTASENLMENTPEGRAFLGALELLGDPGLLARLDADLAAVLQHPFAERLTRAQRTALRGIRHQIVSSIEVVLAEQARASRTLTAQIRSHNPLRDRELDHAIRDVVSALSEWFPRTSRGARVEPLTWLGRANLGRLRDSLHDLRPESPPPVLDDWADDEPGLDEAELAQIRSMGGPRHADIDAHVRTLLASGADVSVAEAFAAASDELRRPVDLLGYLELADAAATPTSADAAVPVESVVARRPDGTQRTFVVPRVPLRPTRSDENLTPASPDPGGRS</sequence>
<evidence type="ECO:0000313" key="2">
    <source>
        <dbReference type="EMBL" id="PFG35344.1"/>
    </source>
</evidence>
<name>A0A2A9E907_9MICO</name>
<evidence type="ECO:0000256" key="1">
    <source>
        <dbReference type="SAM" id="MobiDB-lite"/>
    </source>
</evidence>
<gene>
    <name evidence="2" type="ORF">ATL41_0019</name>
</gene>
<reference evidence="2 3" key="1">
    <citation type="submission" date="2017-10" db="EMBL/GenBank/DDBJ databases">
        <title>Sequencing the genomes of 1000 actinobacteria strains.</title>
        <authorList>
            <person name="Klenk H.-P."/>
        </authorList>
    </citation>
    <scope>NUCLEOTIDE SEQUENCE [LARGE SCALE GENOMIC DNA]</scope>
    <source>
        <strain evidence="2 3">DSM 21574</strain>
    </source>
</reference>
<proteinExistence type="predicted"/>
<dbReference type="Pfam" id="PF11855">
    <property type="entry name" value="DUF3375"/>
    <property type="match status" value="1"/>
</dbReference>
<dbReference type="OrthoDB" id="3756696at2"/>
<keyword evidence="3" id="KW-1185">Reference proteome</keyword>
<dbReference type="Proteomes" id="UP000221394">
    <property type="component" value="Unassembled WGS sequence"/>
</dbReference>
<dbReference type="InterPro" id="IPR021804">
    <property type="entry name" value="DUF3375"/>
</dbReference>
<dbReference type="EMBL" id="PDJH01000001">
    <property type="protein sequence ID" value="PFG35344.1"/>
    <property type="molecule type" value="Genomic_DNA"/>
</dbReference>
<dbReference type="AlphaFoldDB" id="A0A2A9E907"/>
<evidence type="ECO:0000313" key="3">
    <source>
        <dbReference type="Proteomes" id="UP000221394"/>
    </source>
</evidence>
<protein>
    <submittedName>
        <fullName evidence="2">Uncharacterized protein DUF3375</fullName>
    </submittedName>
</protein>
<comment type="caution">
    <text evidence="2">The sequence shown here is derived from an EMBL/GenBank/DDBJ whole genome shotgun (WGS) entry which is preliminary data.</text>
</comment>
<accession>A0A2A9E907</accession>
<dbReference type="RefSeq" id="WP_098456656.1">
    <property type="nucleotide sequence ID" value="NZ_PDJH01000001.1"/>
</dbReference>
<organism evidence="2 3">
    <name type="scientific">Flavimobilis soli</name>
    <dbReference type="NCBI Taxonomy" id="442709"/>
    <lineage>
        <taxon>Bacteria</taxon>
        <taxon>Bacillati</taxon>
        <taxon>Actinomycetota</taxon>
        <taxon>Actinomycetes</taxon>
        <taxon>Micrococcales</taxon>
        <taxon>Jonesiaceae</taxon>
        <taxon>Flavimobilis</taxon>
    </lineage>
</organism>